<dbReference type="GO" id="GO:0004674">
    <property type="term" value="F:protein serine/threonine kinase activity"/>
    <property type="evidence" value="ECO:0007669"/>
    <property type="project" value="TreeGrafter"/>
</dbReference>
<dbReference type="InterPro" id="IPR000719">
    <property type="entry name" value="Prot_kinase_dom"/>
</dbReference>
<dbReference type="GO" id="GO:0005737">
    <property type="term" value="C:cytoplasm"/>
    <property type="evidence" value="ECO:0007669"/>
    <property type="project" value="TreeGrafter"/>
</dbReference>
<sequence length="579" mass="65748">MISLVFCVARPTLAGFVCFLVAICYFEDALCDHLDEDEPPPVFPPKSLESPYPRLLHERDVIHYRDANGQFVTLGSGTFANVTLGELADSGVHVVIKSFTDSPFREILKEIRMHRYAEDLGVTSRLIGLLPSGPFAGNISLVFEYIAYSKDIHDWLHEHKALTTVQWIWVCRQLALALLRLHQHDVMFNDLHRSNILIKKHGNNLQIYFIDFGYATFKSGKIYSGSNFTNLDFLAPELSQGSVTTKATDMFSLAITTDIRIAQLRLTNETVVVKEFYGVSFEKIRNEACMTAFFGEIGISPRIIGILTEYREMTDAAFVQEMWGNGVSLSKFMFVTSEHEWNFEFLQRAAEDIEFQNVCSWNSSEYFLGLIKEKAVQICHAKGYRRRTMEEICTLLIQMMITVHDAGYLINSLRANNVLLKAKYVNSVRFDVDIRLIDLRMISSIHPGIFLNTSPDDIPKFPYLAPEVHRGERTSKSSDIYSLCFALNQIMSEYFVTYASGVTSTKTNQTLNSYLNVYGNSTVQRTNRGHQSKVKSSHTTESVLAVLRYHNLLLKCLHGEPSDRPHLQELLAVSSLAFS</sequence>
<protein>
    <recommendedName>
        <fullName evidence="2">Protein kinase domain-containing protein</fullName>
    </recommendedName>
</protein>
<dbReference type="EMBL" id="CAJHNH020004979">
    <property type="protein sequence ID" value="CAG5131953.1"/>
    <property type="molecule type" value="Genomic_DNA"/>
</dbReference>
<evidence type="ECO:0000313" key="4">
    <source>
        <dbReference type="Proteomes" id="UP000678393"/>
    </source>
</evidence>
<dbReference type="Proteomes" id="UP000678393">
    <property type="component" value="Unassembled WGS sequence"/>
</dbReference>
<dbReference type="OrthoDB" id="6097776at2759"/>
<evidence type="ECO:0000259" key="2">
    <source>
        <dbReference type="PROSITE" id="PS50011"/>
    </source>
</evidence>
<dbReference type="AlphaFoldDB" id="A0A8S3ZR11"/>
<dbReference type="GO" id="GO:0005634">
    <property type="term" value="C:nucleus"/>
    <property type="evidence" value="ECO:0007669"/>
    <property type="project" value="TreeGrafter"/>
</dbReference>
<dbReference type="SUPFAM" id="SSF56112">
    <property type="entry name" value="Protein kinase-like (PK-like)"/>
    <property type="match status" value="2"/>
</dbReference>
<dbReference type="SMART" id="SM00220">
    <property type="entry name" value="S_TKc"/>
    <property type="match status" value="1"/>
</dbReference>
<dbReference type="GO" id="GO:0005524">
    <property type="term" value="F:ATP binding"/>
    <property type="evidence" value="ECO:0007669"/>
    <property type="project" value="UniProtKB-UniRule"/>
</dbReference>
<evidence type="ECO:0000313" key="3">
    <source>
        <dbReference type="EMBL" id="CAG5131953.1"/>
    </source>
</evidence>
<dbReference type="Pfam" id="PF00069">
    <property type="entry name" value="Pkinase"/>
    <property type="match status" value="1"/>
</dbReference>
<keyword evidence="1" id="KW-0547">Nucleotide-binding</keyword>
<evidence type="ECO:0000256" key="1">
    <source>
        <dbReference type="PROSITE-ProRule" id="PRU10141"/>
    </source>
</evidence>
<dbReference type="PANTHER" id="PTHR44167">
    <property type="entry name" value="OVARIAN-SPECIFIC SERINE/THREONINE-PROTEIN KINASE LOK-RELATED"/>
    <property type="match status" value="1"/>
</dbReference>
<feature type="domain" description="Protein kinase" evidence="2">
    <location>
        <begin position="68"/>
        <end position="578"/>
    </location>
</feature>
<dbReference type="GO" id="GO:0044773">
    <property type="term" value="P:mitotic DNA damage checkpoint signaling"/>
    <property type="evidence" value="ECO:0007669"/>
    <property type="project" value="TreeGrafter"/>
</dbReference>
<dbReference type="InterPro" id="IPR011009">
    <property type="entry name" value="Kinase-like_dom_sf"/>
</dbReference>
<dbReference type="PROSITE" id="PS50011">
    <property type="entry name" value="PROTEIN_KINASE_DOM"/>
    <property type="match status" value="1"/>
</dbReference>
<dbReference type="PANTHER" id="PTHR44167:SF18">
    <property type="entry name" value="PROTEIN KINASE DOMAIN-CONTAINING PROTEIN"/>
    <property type="match status" value="1"/>
</dbReference>
<accession>A0A8S3ZR11</accession>
<dbReference type="InterPro" id="IPR017441">
    <property type="entry name" value="Protein_kinase_ATP_BS"/>
</dbReference>
<feature type="binding site" evidence="1">
    <location>
        <position position="97"/>
    </location>
    <ligand>
        <name>ATP</name>
        <dbReference type="ChEBI" id="CHEBI:30616"/>
    </ligand>
</feature>
<name>A0A8S3ZR11_9EUPU</name>
<proteinExistence type="predicted"/>
<dbReference type="Gene3D" id="1.10.510.10">
    <property type="entry name" value="Transferase(Phosphotransferase) domain 1"/>
    <property type="match status" value="2"/>
</dbReference>
<gene>
    <name evidence="3" type="ORF">CUNI_LOCUS17511</name>
</gene>
<keyword evidence="4" id="KW-1185">Reference proteome</keyword>
<keyword evidence="1" id="KW-0067">ATP-binding</keyword>
<organism evidence="3 4">
    <name type="scientific">Candidula unifasciata</name>
    <dbReference type="NCBI Taxonomy" id="100452"/>
    <lineage>
        <taxon>Eukaryota</taxon>
        <taxon>Metazoa</taxon>
        <taxon>Spiralia</taxon>
        <taxon>Lophotrochozoa</taxon>
        <taxon>Mollusca</taxon>
        <taxon>Gastropoda</taxon>
        <taxon>Heterobranchia</taxon>
        <taxon>Euthyneura</taxon>
        <taxon>Panpulmonata</taxon>
        <taxon>Eupulmonata</taxon>
        <taxon>Stylommatophora</taxon>
        <taxon>Helicina</taxon>
        <taxon>Helicoidea</taxon>
        <taxon>Geomitridae</taxon>
        <taxon>Candidula</taxon>
    </lineage>
</organism>
<dbReference type="PROSITE" id="PS00107">
    <property type="entry name" value="PROTEIN_KINASE_ATP"/>
    <property type="match status" value="1"/>
</dbReference>
<reference evidence="3" key="1">
    <citation type="submission" date="2021-04" db="EMBL/GenBank/DDBJ databases">
        <authorList>
            <consortium name="Molecular Ecology Group"/>
        </authorList>
    </citation>
    <scope>NUCLEOTIDE SEQUENCE</scope>
</reference>
<comment type="caution">
    <text evidence="3">The sequence shown here is derived from an EMBL/GenBank/DDBJ whole genome shotgun (WGS) entry which is preliminary data.</text>
</comment>